<dbReference type="InterPro" id="IPR050109">
    <property type="entry name" value="HTH-type_TetR-like_transc_reg"/>
</dbReference>
<name>A0A4P7D708_9BURK</name>
<keyword evidence="1" id="KW-0678">Repressor</keyword>
<evidence type="ECO:0000256" key="4">
    <source>
        <dbReference type="ARBA" id="ARBA00023163"/>
    </source>
</evidence>
<dbReference type="EMBL" id="CP038152">
    <property type="protein sequence ID" value="QBR03978.1"/>
    <property type="molecule type" value="Genomic_DNA"/>
</dbReference>
<evidence type="ECO:0000256" key="1">
    <source>
        <dbReference type="ARBA" id="ARBA00022491"/>
    </source>
</evidence>
<dbReference type="SUPFAM" id="SSF46689">
    <property type="entry name" value="Homeodomain-like"/>
    <property type="match status" value="1"/>
</dbReference>
<dbReference type="OrthoDB" id="5523834at2"/>
<dbReference type="PANTHER" id="PTHR30055:SF234">
    <property type="entry name" value="HTH-TYPE TRANSCRIPTIONAL REGULATOR BETI"/>
    <property type="match status" value="1"/>
</dbReference>
<protein>
    <submittedName>
        <fullName evidence="8">TetR/AcrR family transcriptional regulator</fullName>
    </submittedName>
</protein>
<keyword evidence="3 5" id="KW-0238">DNA-binding</keyword>
<dbReference type="InterPro" id="IPR009057">
    <property type="entry name" value="Homeodomain-like_sf"/>
</dbReference>
<feature type="DNA-binding region" description="H-T-H motif" evidence="5">
    <location>
        <begin position="57"/>
        <end position="76"/>
    </location>
</feature>
<dbReference type="PANTHER" id="PTHR30055">
    <property type="entry name" value="HTH-TYPE TRANSCRIPTIONAL REGULATOR RUTR"/>
    <property type="match status" value="1"/>
</dbReference>
<dbReference type="PRINTS" id="PR00455">
    <property type="entry name" value="HTHTETR"/>
</dbReference>
<dbReference type="InterPro" id="IPR036271">
    <property type="entry name" value="Tet_transcr_reg_TetR-rel_C_sf"/>
</dbReference>
<dbReference type="Pfam" id="PF00440">
    <property type="entry name" value="TetR_N"/>
    <property type="match status" value="1"/>
</dbReference>
<evidence type="ECO:0000259" key="7">
    <source>
        <dbReference type="PROSITE" id="PS50977"/>
    </source>
</evidence>
<dbReference type="AlphaFoldDB" id="A0A4P7D708"/>
<accession>A0A4P7D708</accession>
<sequence>MARTSTSQPRQDRKAAAGQAPVVARRGRPVGDHKIKRDNLLAAAAAVIAREGYAGTSLRKIAVEAGCTTGALSYYFEDKDEIVKALVESSFDLFDTILEPSDTPLDVRTTLERWMSWQTTKALDPRIVQFQLLGQAKYEPVVAAVIQRRYTQYRLKLAELVANDQKLGLIRSDIPAELLADQLCALGDGWSVMFPVEPERFKPRRLKALVDAFFTLLSPPQAKAESEANEPARTARRTK</sequence>
<reference evidence="8 9" key="1">
    <citation type="submission" date="2019-03" db="EMBL/GenBank/DDBJ databases">
        <title>Paraburkholderia sp. 7MH5, isolated from subtropical forest soil.</title>
        <authorList>
            <person name="Gao Z.-H."/>
            <person name="Qiu L.-H."/>
        </authorList>
    </citation>
    <scope>NUCLEOTIDE SEQUENCE [LARGE SCALE GENOMIC DNA]</scope>
    <source>
        <strain evidence="8 9">7MH5</strain>
        <plasmid evidence="8 9">unnamed1</plasmid>
    </source>
</reference>
<keyword evidence="9" id="KW-1185">Reference proteome</keyword>
<evidence type="ECO:0000256" key="5">
    <source>
        <dbReference type="PROSITE-ProRule" id="PRU00335"/>
    </source>
</evidence>
<evidence type="ECO:0000256" key="2">
    <source>
        <dbReference type="ARBA" id="ARBA00023015"/>
    </source>
</evidence>
<evidence type="ECO:0000313" key="9">
    <source>
        <dbReference type="Proteomes" id="UP000295727"/>
    </source>
</evidence>
<dbReference type="GO" id="GO:0003700">
    <property type="term" value="F:DNA-binding transcription factor activity"/>
    <property type="evidence" value="ECO:0007669"/>
    <property type="project" value="TreeGrafter"/>
</dbReference>
<dbReference type="Proteomes" id="UP000295727">
    <property type="component" value="Plasmid unnamed1"/>
</dbReference>
<organism evidence="8 9">
    <name type="scientific">Paraburkholderia pallida</name>
    <dbReference type="NCBI Taxonomy" id="2547399"/>
    <lineage>
        <taxon>Bacteria</taxon>
        <taxon>Pseudomonadati</taxon>
        <taxon>Pseudomonadota</taxon>
        <taxon>Betaproteobacteria</taxon>
        <taxon>Burkholderiales</taxon>
        <taxon>Burkholderiaceae</taxon>
        <taxon>Paraburkholderia</taxon>
    </lineage>
</organism>
<geneLocation type="plasmid" evidence="8 9">
    <name>unnamed1</name>
</geneLocation>
<dbReference type="GO" id="GO:0000976">
    <property type="term" value="F:transcription cis-regulatory region binding"/>
    <property type="evidence" value="ECO:0007669"/>
    <property type="project" value="TreeGrafter"/>
</dbReference>
<dbReference type="RefSeq" id="WP_134759915.1">
    <property type="nucleotide sequence ID" value="NZ_CP038152.1"/>
</dbReference>
<keyword evidence="8" id="KW-0614">Plasmid</keyword>
<dbReference type="Gene3D" id="1.10.357.10">
    <property type="entry name" value="Tetracycline Repressor, domain 2"/>
    <property type="match status" value="1"/>
</dbReference>
<gene>
    <name evidence="8" type="ORF">E1956_43005</name>
</gene>
<keyword evidence="2" id="KW-0805">Transcription regulation</keyword>
<dbReference type="SUPFAM" id="SSF48498">
    <property type="entry name" value="Tetracyclin repressor-like, C-terminal domain"/>
    <property type="match status" value="1"/>
</dbReference>
<dbReference type="KEGG" id="ppai:E1956_43005"/>
<dbReference type="InterPro" id="IPR039538">
    <property type="entry name" value="BetI_C"/>
</dbReference>
<feature type="domain" description="HTH tetR-type" evidence="7">
    <location>
        <begin position="34"/>
        <end position="94"/>
    </location>
</feature>
<evidence type="ECO:0000256" key="3">
    <source>
        <dbReference type="ARBA" id="ARBA00023125"/>
    </source>
</evidence>
<dbReference type="Pfam" id="PF13977">
    <property type="entry name" value="TetR_C_6"/>
    <property type="match status" value="1"/>
</dbReference>
<proteinExistence type="predicted"/>
<evidence type="ECO:0000313" key="8">
    <source>
        <dbReference type="EMBL" id="QBR03978.1"/>
    </source>
</evidence>
<dbReference type="PROSITE" id="PS50977">
    <property type="entry name" value="HTH_TETR_2"/>
    <property type="match status" value="1"/>
</dbReference>
<keyword evidence="4" id="KW-0804">Transcription</keyword>
<evidence type="ECO:0000256" key="6">
    <source>
        <dbReference type="SAM" id="MobiDB-lite"/>
    </source>
</evidence>
<feature type="region of interest" description="Disordered" evidence="6">
    <location>
        <begin position="1"/>
        <end position="28"/>
    </location>
</feature>
<dbReference type="InterPro" id="IPR001647">
    <property type="entry name" value="HTH_TetR"/>
</dbReference>